<sequence>MEYPNTFQSCQECSKCREDQVQLSPCQPSRNTVCACQDGTFCPPEHPCEMCQKCQPRWVRCPRGLLGDPVGLQLLSPPCVPFPRCPEGQEVLKPCTADSDLQCGPATDSGTASKWTIGVITPVIAVVLVMVGLYIWKCLCRSTGGGRSSSKGPCQMMSSMFRKLKYKSVNVEAGDNATNEQRDPGTEPAVTPPAGSVRPKEPPSARPQWNLVPAPGEDPMQRLRGSFYTFAKKVYTENWKKFGRHLKLEENDVAMARTEDGVYEMLLTWQSREGAKASVNTLLEILEELNLGGVAEEISSILIQKGLFQAGAEGSGEQAAPPSFKPEPLNTSQNT</sequence>
<gene>
    <name evidence="14" type="primary">LOC101816790</name>
</gene>
<dbReference type="InterPro" id="IPR001368">
    <property type="entry name" value="TNFR/NGFR_Cys_rich_reg"/>
</dbReference>
<evidence type="ECO:0000256" key="5">
    <source>
        <dbReference type="ARBA" id="ARBA00023136"/>
    </source>
</evidence>
<reference evidence="14" key="2">
    <citation type="submission" date="2025-08" db="UniProtKB">
        <authorList>
            <consortium name="Ensembl"/>
        </authorList>
    </citation>
    <scope>IDENTIFICATION</scope>
</reference>
<evidence type="ECO:0000256" key="6">
    <source>
        <dbReference type="ARBA" id="ARBA00023157"/>
    </source>
</evidence>
<dbReference type="PANTHER" id="PTHR46330:SF6">
    <property type="entry name" value="HEMATOPOIETIC DEATH RECEPTOR-RELATED"/>
    <property type="match status" value="1"/>
</dbReference>
<evidence type="ECO:0000256" key="10">
    <source>
        <dbReference type="SAM" id="MobiDB-lite"/>
    </source>
</evidence>
<dbReference type="GO" id="GO:0009986">
    <property type="term" value="C:cell surface"/>
    <property type="evidence" value="ECO:0007669"/>
    <property type="project" value="TreeGrafter"/>
</dbReference>
<keyword evidence="4" id="KW-0677">Repeat</keyword>
<evidence type="ECO:0000256" key="3">
    <source>
        <dbReference type="ARBA" id="ARBA00022729"/>
    </source>
</evidence>
<evidence type="ECO:0000256" key="9">
    <source>
        <dbReference type="PROSITE-ProRule" id="PRU00206"/>
    </source>
</evidence>
<evidence type="ECO:0008006" key="16">
    <source>
        <dbReference type="Google" id="ProtNLM"/>
    </source>
</evidence>
<evidence type="ECO:0000256" key="2">
    <source>
        <dbReference type="ARBA" id="ARBA00022703"/>
    </source>
</evidence>
<dbReference type="Gene3D" id="1.10.533.10">
    <property type="entry name" value="Death Domain, Fas"/>
    <property type="match status" value="1"/>
</dbReference>
<dbReference type="GO" id="GO:0043065">
    <property type="term" value="P:positive regulation of apoptotic process"/>
    <property type="evidence" value="ECO:0007669"/>
    <property type="project" value="TreeGrafter"/>
</dbReference>
<dbReference type="AlphaFoldDB" id="A0A803VMT6"/>
<name>A0A803VMT6_FICAL</name>
<comment type="subcellular location">
    <subcellularLocation>
        <location evidence="1">Membrane</location>
    </subcellularLocation>
</comment>
<protein>
    <recommendedName>
        <fullName evidence="16">TNF receptor superfamily member 10b</fullName>
    </recommendedName>
</protein>
<keyword evidence="3" id="KW-0732">Signal</keyword>
<dbReference type="SUPFAM" id="SSF47986">
    <property type="entry name" value="DEATH domain"/>
    <property type="match status" value="1"/>
</dbReference>
<dbReference type="GeneTree" id="ENSGT00930000151070"/>
<proteinExistence type="predicted"/>
<keyword evidence="6 9" id="KW-1015">Disulfide bond</keyword>
<feature type="region of interest" description="Disordered" evidence="10">
    <location>
        <begin position="312"/>
        <end position="335"/>
    </location>
</feature>
<dbReference type="Proteomes" id="UP000016665">
    <property type="component" value="Chromosome 22"/>
</dbReference>
<evidence type="ECO:0000256" key="8">
    <source>
        <dbReference type="ARBA" id="ARBA00023180"/>
    </source>
</evidence>
<evidence type="ECO:0000256" key="4">
    <source>
        <dbReference type="ARBA" id="ARBA00022737"/>
    </source>
</evidence>
<dbReference type="Gene3D" id="2.10.50.10">
    <property type="entry name" value="Tumor Necrosis Factor Receptor, subunit A, domain 2"/>
    <property type="match status" value="2"/>
</dbReference>
<evidence type="ECO:0000256" key="11">
    <source>
        <dbReference type="SAM" id="Phobius"/>
    </source>
</evidence>
<keyword evidence="2" id="KW-0053">Apoptosis</keyword>
<accession>A0A803VMT6</accession>
<dbReference type="GO" id="GO:0005886">
    <property type="term" value="C:plasma membrane"/>
    <property type="evidence" value="ECO:0007669"/>
    <property type="project" value="TreeGrafter"/>
</dbReference>
<dbReference type="InterPro" id="IPR011029">
    <property type="entry name" value="DEATH-like_dom_sf"/>
</dbReference>
<keyword evidence="11" id="KW-1133">Transmembrane helix</keyword>
<keyword evidence="15" id="KW-1185">Reference proteome</keyword>
<dbReference type="GO" id="GO:0036462">
    <property type="term" value="P:TRAIL-activated apoptotic signaling pathway"/>
    <property type="evidence" value="ECO:0007669"/>
    <property type="project" value="TreeGrafter"/>
</dbReference>
<dbReference type="InterPro" id="IPR052491">
    <property type="entry name" value="TNFRSF10"/>
</dbReference>
<dbReference type="PANTHER" id="PTHR46330">
    <property type="entry name" value="TUMOR NECROSIS FACTOR RECEPTOR SUPERFAMILY MEMBER 10B"/>
    <property type="match status" value="1"/>
</dbReference>
<feature type="domain" description="TNFR-Cys" evidence="13">
    <location>
        <begin position="60"/>
        <end position="103"/>
    </location>
</feature>
<dbReference type="Pfam" id="PF00020">
    <property type="entry name" value="TNFR_c6"/>
    <property type="match status" value="2"/>
</dbReference>
<dbReference type="PROSITE" id="PS50050">
    <property type="entry name" value="TNFR_NGFR_2"/>
    <property type="match status" value="1"/>
</dbReference>
<evidence type="ECO:0000256" key="1">
    <source>
        <dbReference type="ARBA" id="ARBA00004370"/>
    </source>
</evidence>
<evidence type="ECO:0000313" key="15">
    <source>
        <dbReference type="Proteomes" id="UP000016665"/>
    </source>
</evidence>
<feature type="domain" description="Death" evidence="12">
    <location>
        <begin position="237"/>
        <end position="302"/>
    </location>
</feature>
<evidence type="ECO:0000259" key="13">
    <source>
        <dbReference type="PROSITE" id="PS50050"/>
    </source>
</evidence>
<evidence type="ECO:0000256" key="7">
    <source>
        <dbReference type="ARBA" id="ARBA00023170"/>
    </source>
</evidence>
<evidence type="ECO:0000259" key="12">
    <source>
        <dbReference type="PROSITE" id="PS50017"/>
    </source>
</evidence>
<feature type="transmembrane region" description="Helical" evidence="11">
    <location>
        <begin position="115"/>
        <end position="136"/>
    </location>
</feature>
<keyword evidence="7" id="KW-0675">Receptor</keyword>
<dbReference type="InterPro" id="IPR000488">
    <property type="entry name" value="Death_dom"/>
</dbReference>
<feature type="region of interest" description="Disordered" evidence="10">
    <location>
        <begin position="176"/>
        <end position="216"/>
    </location>
</feature>
<keyword evidence="5 11" id="KW-0472">Membrane</keyword>
<evidence type="ECO:0000313" key="14">
    <source>
        <dbReference type="Ensembl" id="ENSFALP00000024042.1"/>
    </source>
</evidence>
<comment type="caution">
    <text evidence="9">Lacks conserved residue(s) required for the propagation of feature annotation.</text>
</comment>
<dbReference type="SMART" id="SM00005">
    <property type="entry name" value="DEATH"/>
    <property type="match status" value="1"/>
</dbReference>
<feature type="repeat" description="TNFR-Cys" evidence="9">
    <location>
        <begin position="60"/>
        <end position="103"/>
    </location>
</feature>
<organism evidence="14 15">
    <name type="scientific">Ficedula albicollis</name>
    <name type="common">Collared flycatcher</name>
    <name type="synonym">Muscicapa albicollis</name>
    <dbReference type="NCBI Taxonomy" id="59894"/>
    <lineage>
        <taxon>Eukaryota</taxon>
        <taxon>Metazoa</taxon>
        <taxon>Chordata</taxon>
        <taxon>Craniata</taxon>
        <taxon>Vertebrata</taxon>
        <taxon>Euteleostomi</taxon>
        <taxon>Archelosauria</taxon>
        <taxon>Archosauria</taxon>
        <taxon>Dinosauria</taxon>
        <taxon>Saurischia</taxon>
        <taxon>Theropoda</taxon>
        <taxon>Coelurosauria</taxon>
        <taxon>Aves</taxon>
        <taxon>Neognathae</taxon>
        <taxon>Neoaves</taxon>
        <taxon>Telluraves</taxon>
        <taxon>Australaves</taxon>
        <taxon>Passeriformes</taxon>
        <taxon>Muscicapidae</taxon>
        <taxon>Ficedula</taxon>
    </lineage>
</organism>
<dbReference type="PROSITE" id="PS50017">
    <property type="entry name" value="DEATH_DOMAIN"/>
    <property type="match status" value="1"/>
</dbReference>
<dbReference type="Ensembl" id="ENSFALT00000040546.1">
    <property type="protein sequence ID" value="ENSFALP00000024042.1"/>
    <property type="gene ID" value="ENSFALG00000023519.1"/>
</dbReference>
<feature type="disulfide bond" evidence="9">
    <location>
        <begin position="85"/>
        <end position="103"/>
    </location>
</feature>
<keyword evidence="11" id="KW-0812">Transmembrane</keyword>
<keyword evidence="8" id="KW-0325">Glycoprotein</keyword>
<reference evidence="14" key="3">
    <citation type="submission" date="2025-09" db="UniProtKB">
        <authorList>
            <consortium name="Ensembl"/>
        </authorList>
    </citation>
    <scope>IDENTIFICATION</scope>
</reference>
<dbReference type="SUPFAM" id="SSF57586">
    <property type="entry name" value="TNF receptor-like"/>
    <property type="match status" value="1"/>
</dbReference>
<dbReference type="Pfam" id="PF00531">
    <property type="entry name" value="Death"/>
    <property type="match status" value="1"/>
</dbReference>
<reference evidence="14 15" key="1">
    <citation type="journal article" date="2012" name="Nature">
        <title>The genomic landscape of species divergence in Ficedula flycatchers.</title>
        <authorList>
            <person name="Ellegren H."/>
            <person name="Smeds L."/>
            <person name="Burri R."/>
            <person name="Olason P.I."/>
            <person name="Backstrom N."/>
            <person name="Kawakami T."/>
            <person name="Kunstner A."/>
            <person name="Makinen H."/>
            <person name="Nadachowska-Brzyska K."/>
            <person name="Qvarnstrom A."/>
            <person name="Uebbing S."/>
            <person name="Wolf J.B."/>
        </authorList>
    </citation>
    <scope>NUCLEOTIDE SEQUENCE [LARGE SCALE GENOMIC DNA]</scope>
</reference>